<keyword evidence="3" id="KW-1185">Reference proteome</keyword>
<sequence length="188" mass="21496">MRMSGEDYTHGDGFGCAAMLPWVNQSRVSRMKWKHAKFQMVSSKPRDLVPLLLALVAIKCQAKSEDPFETRPINIWCFGLAKCIYCLAIGIMNQMQTRVAKYYQIFDHVVLVSGTLSSVSLASILFPRFPRQLIFVVLIVLARNMIKRVYYWVYNGVTKVITLIPTIKNWFARHDTDAIEQPDPSPPV</sequence>
<dbReference type="PANTHER" id="PTHR34115">
    <property type="entry name" value="PROTEIN, PUTATIVE-RELATED"/>
    <property type="match status" value="1"/>
</dbReference>
<dbReference type="Proteomes" id="UP001642360">
    <property type="component" value="Unassembled WGS sequence"/>
</dbReference>
<dbReference type="AlphaFoldDB" id="A0ABC8SQF8"/>
<dbReference type="InterPro" id="IPR053258">
    <property type="entry name" value="Ca-permeable_cation_channel"/>
</dbReference>
<protein>
    <submittedName>
        <fullName evidence="2">Uncharacterized protein</fullName>
    </submittedName>
</protein>
<evidence type="ECO:0000313" key="2">
    <source>
        <dbReference type="EMBL" id="CAK9159389.1"/>
    </source>
</evidence>
<evidence type="ECO:0000256" key="1">
    <source>
        <dbReference type="SAM" id="Phobius"/>
    </source>
</evidence>
<accession>A0ABC8SQF8</accession>
<gene>
    <name evidence="2" type="ORF">ILEXP_LOCUS28087</name>
</gene>
<feature type="transmembrane region" description="Helical" evidence="1">
    <location>
        <begin position="105"/>
        <end position="126"/>
    </location>
</feature>
<organism evidence="2 3">
    <name type="scientific">Ilex paraguariensis</name>
    <name type="common">yerba mate</name>
    <dbReference type="NCBI Taxonomy" id="185542"/>
    <lineage>
        <taxon>Eukaryota</taxon>
        <taxon>Viridiplantae</taxon>
        <taxon>Streptophyta</taxon>
        <taxon>Embryophyta</taxon>
        <taxon>Tracheophyta</taxon>
        <taxon>Spermatophyta</taxon>
        <taxon>Magnoliopsida</taxon>
        <taxon>eudicotyledons</taxon>
        <taxon>Gunneridae</taxon>
        <taxon>Pentapetalae</taxon>
        <taxon>asterids</taxon>
        <taxon>campanulids</taxon>
        <taxon>Aquifoliales</taxon>
        <taxon>Aquifoliaceae</taxon>
        <taxon>Ilex</taxon>
    </lineage>
</organism>
<comment type="caution">
    <text evidence="2">The sequence shown here is derived from an EMBL/GenBank/DDBJ whole genome shotgun (WGS) entry which is preliminary data.</text>
</comment>
<keyword evidence="1" id="KW-0812">Transmembrane</keyword>
<reference evidence="2 3" key="1">
    <citation type="submission" date="2024-02" db="EMBL/GenBank/DDBJ databases">
        <authorList>
            <person name="Vignale AGUSTIN F."/>
            <person name="Sosa J E."/>
            <person name="Modenutti C."/>
        </authorList>
    </citation>
    <scope>NUCLEOTIDE SEQUENCE [LARGE SCALE GENOMIC DNA]</scope>
</reference>
<name>A0ABC8SQF8_9AQUA</name>
<proteinExistence type="predicted"/>
<keyword evidence="1" id="KW-1133">Transmembrane helix</keyword>
<dbReference type="EMBL" id="CAUOFW020003347">
    <property type="protein sequence ID" value="CAK9159389.1"/>
    <property type="molecule type" value="Genomic_DNA"/>
</dbReference>
<dbReference type="PANTHER" id="PTHR34115:SF6">
    <property type="entry name" value="PROTEIN, PUTATIVE-RELATED"/>
    <property type="match status" value="1"/>
</dbReference>
<keyword evidence="1" id="KW-0472">Membrane</keyword>
<feature type="transmembrane region" description="Helical" evidence="1">
    <location>
        <begin position="72"/>
        <end position="93"/>
    </location>
</feature>
<evidence type="ECO:0000313" key="3">
    <source>
        <dbReference type="Proteomes" id="UP001642360"/>
    </source>
</evidence>